<dbReference type="Proteomes" id="UP000004893">
    <property type="component" value="Unassembled WGS sequence"/>
</dbReference>
<organism evidence="1 2">
    <name type="scientific">[Clostridium] hylemonae DSM 15053</name>
    <dbReference type="NCBI Taxonomy" id="553973"/>
    <lineage>
        <taxon>Bacteria</taxon>
        <taxon>Bacillati</taxon>
        <taxon>Bacillota</taxon>
        <taxon>Clostridia</taxon>
        <taxon>Lachnospirales</taxon>
        <taxon>Lachnospiraceae</taxon>
    </lineage>
</organism>
<proteinExistence type="predicted"/>
<dbReference type="AlphaFoldDB" id="C0BYV9"/>
<dbReference type="EMBL" id="ABYI02000018">
    <property type="protein sequence ID" value="EEG75037.1"/>
    <property type="molecule type" value="Genomic_DNA"/>
</dbReference>
<keyword evidence="2" id="KW-1185">Reference proteome</keyword>
<accession>C0BYV9</accession>
<dbReference type="STRING" id="553973.CLOHYLEM_04998"/>
<name>C0BYV9_9FIRM</name>
<evidence type="ECO:0000313" key="2">
    <source>
        <dbReference type="Proteomes" id="UP000004893"/>
    </source>
</evidence>
<gene>
    <name evidence="1" type="ORF">CLOHYLEM_04998</name>
</gene>
<dbReference type="HOGENOM" id="CLU_3134104_0_0_9"/>
<sequence length="49" mass="5426">MTTYLQRVTDGGTVIISVSVNGLARANQNDAHRVRVGATESNRYHMEHV</sequence>
<comment type="caution">
    <text evidence="1">The sequence shown here is derived from an EMBL/GenBank/DDBJ whole genome shotgun (WGS) entry which is preliminary data.</text>
</comment>
<protein>
    <submittedName>
        <fullName evidence="1">Uncharacterized protein</fullName>
    </submittedName>
</protein>
<reference evidence="1" key="2">
    <citation type="submission" date="2013-06" db="EMBL/GenBank/DDBJ databases">
        <title>Draft genome sequence of Clostridium hylemonae (DSM 15053).</title>
        <authorList>
            <person name="Sudarsanam P."/>
            <person name="Ley R."/>
            <person name="Guruge J."/>
            <person name="Turnbaugh P.J."/>
            <person name="Mahowald M."/>
            <person name="Liep D."/>
            <person name="Gordon J."/>
        </authorList>
    </citation>
    <scope>NUCLEOTIDE SEQUENCE</scope>
    <source>
        <strain evidence="1">DSM 15053</strain>
    </source>
</reference>
<evidence type="ECO:0000313" key="1">
    <source>
        <dbReference type="EMBL" id="EEG75037.1"/>
    </source>
</evidence>
<reference evidence="1" key="1">
    <citation type="submission" date="2009-02" db="EMBL/GenBank/DDBJ databases">
        <authorList>
            <person name="Fulton L."/>
            <person name="Clifton S."/>
            <person name="Fulton B."/>
            <person name="Xu J."/>
            <person name="Minx P."/>
            <person name="Pepin K.H."/>
            <person name="Johnson M."/>
            <person name="Bhonagiri V."/>
            <person name="Nash W.E."/>
            <person name="Mardis E.R."/>
            <person name="Wilson R.K."/>
        </authorList>
    </citation>
    <scope>NUCLEOTIDE SEQUENCE [LARGE SCALE GENOMIC DNA]</scope>
    <source>
        <strain evidence="1">DSM 15053</strain>
    </source>
</reference>